<feature type="region of interest" description="Disordered" evidence="6">
    <location>
        <begin position="1"/>
        <end position="23"/>
    </location>
</feature>
<feature type="compositionally biased region" description="Polar residues" evidence="6">
    <location>
        <begin position="1"/>
        <end position="10"/>
    </location>
</feature>
<proteinExistence type="predicted"/>
<protein>
    <recommendedName>
        <fullName evidence="1">non-specific serine/threonine protein kinase</fullName>
        <ecNumber evidence="1">2.7.11.1</ecNumber>
    </recommendedName>
</protein>
<dbReference type="InterPro" id="IPR000719">
    <property type="entry name" value="Prot_kinase_dom"/>
</dbReference>
<evidence type="ECO:0000259" key="7">
    <source>
        <dbReference type="PROSITE" id="PS50011"/>
    </source>
</evidence>
<evidence type="ECO:0000256" key="3">
    <source>
        <dbReference type="ARBA" id="ARBA00022741"/>
    </source>
</evidence>
<dbReference type="InterPro" id="IPR015943">
    <property type="entry name" value="WD40/YVTN_repeat-like_dom_sf"/>
</dbReference>
<dbReference type="EMBL" id="JAGMUU010000001">
    <property type="protein sequence ID" value="KAH7162041.1"/>
    <property type="molecule type" value="Genomic_DNA"/>
</dbReference>
<dbReference type="Pfam" id="PF00069">
    <property type="entry name" value="Pkinase"/>
    <property type="match status" value="1"/>
</dbReference>
<keyword evidence="2" id="KW-0808">Transferase</keyword>
<reference evidence="8" key="1">
    <citation type="journal article" date="2021" name="Nat. Commun.">
        <title>Genetic determinants of endophytism in the Arabidopsis root mycobiome.</title>
        <authorList>
            <person name="Mesny F."/>
            <person name="Miyauchi S."/>
            <person name="Thiergart T."/>
            <person name="Pickel B."/>
            <person name="Atanasova L."/>
            <person name="Karlsson M."/>
            <person name="Huettel B."/>
            <person name="Barry K.W."/>
            <person name="Haridas S."/>
            <person name="Chen C."/>
            <person name="Bauer D."/>
            <person name="Andreopoulos W."/>
            <person name="Pangilinan J."/>
            <person name="LaButti K."/>
            <person name="Riley R."/>
            <person name="Lipzen A."/>
            <person name="Clum A."/>
            <person name="Drula E."/>
            <person name="Henrissat B."/>
            <person name="Kohler A."/>
            <person name="Grigoriev I.V."/>
            <person name="Martin F.M."/>
            <person name="Hacquard S."/>
        </authorList>
    </citation>
    <scope>NUCLEOTIDE SEQUENCE</scope>
    <source>
        <strain evidence="8">MPI-CAGE-AT-0021</strain>
    </source>
</reference>
<dbReference type="Proteomes" id="UP000717696">
    <property type="component" value="Unassembled WGS sequence"/>
</dbReference>
<dbReference type="InterPro" id="IPR050660">
    <property type="entry name" value="NEK_Ser/Thr_kinase"/>
</dbReference>
<feature type="region of interest" description="Disordered" evidence="6">
    <location>
        <begin position="238"/>
        <end position="270"/>
    </location>
</feature>
<dbReference type="InterPro" id="IPR008271">
    <property type="entry name" value="Ser/Thr_kinase_AS"/>
</dbReference>
<name>A0A9P9JHV6_9HYPO</name>
<dbReference type="PANTHER" id="PTHR43671:SF13">
    <property type="entry name" value="SERINE_THREONINE-PROTEIN KINASE NEK2"/>
    <property type="match status" value="1"/>
</dbReference>
<sequence>MSRVSQSDQLTEPVRQSRLQTSLHHDGQNWCTIQTSAVPHQTKPKREVWVHYSGFFLQFYGWWDTPGWMHISMEYCKLGDLGSYLKNAQLCPNSLLSEDQVHEIASQVLGALSLMHSENFAHRDLKPANILIDKQPPDHWSIKLCDFGLSKPIDQTTSLGIRGTPGFLPPELLGYTVDPKSTDPCLGDIWCLGELIFLTLTGKLSAYCNIKSQTLRDSQASEPAIEFVMALMQVDPSKRSSAQKASTHRWMQRESEAQVPKSLDEAKSGSELSSDMPFWLQSNAISEPSAQWTDTGIEHPLVPFDTRNSIRVSRSTEVLPTANSQPGMRVSTAGDAVSNTPYTKPPIRFSASLNQHAAVLPLKGLVFSSQYQEQDTLASWTSTERGPSFDTPSRNFKAGSSTPAHTSDETVTQLIIPSRPQTTLPTEKTSILSTFDRRSPLPPGRLQIPIDIRHRSTRIQTFESLNSGGSKVKFSPDGNLIVTSCEKKSVILGADAHGKFKPQQELPGSVSGIGINRRYLVSCPYGKSLVTWKVDGQHGFREVRRVRLDEDNEIKLSGSGKFVALVGYVGFHIWRANSQGRFRKVQSEERAMILDIVFSPDGQQFAKIESDGLAVGLYTNNEGHFWRSQMYVDLGRPRAFSPDGQWLVTEDVQNDIIYLNKIEPSGSWNRMTLHEASSVGFPPVFSSDSMRLAIYRFGRSRIRGEENRISVWQRSAQPSDTWDVLLELKIWDKWVTAFDHSPNGRQIAFLSTLIRVHGLHRPQTINLRSSTFNRWGRLEEKRGELSSALSLFVCIQSTYLSSL</sequence>
<dbReference type="SUPFAM" id="SSF56112">
    <property type="entry name" value="Protein kinase-like (PK-like)"/>
    <property type="match status" value="1"/>
</dbReference>
<evidence type="ECO:0000256" key="2">
    <source>
        <dbReference type="ARBA" id="ARBA00022679"/>
    </source>
</evidence>
<keyword evidence="5" id="KW-0067">ATP-binding</keyword>
<keyword evidence="4" id="KW-0418">Kinase</keyword>
<gene>
    <name evidence="8" type="ORF">B0J13DRAFT_600777</name>
</gene>
<dbReference type="SMART" id="SM00220">
    <property type="entry name" value="S_TKc"/>
    <property type="match status" value="1"/>
</dbReference>
<evidence type="ECO:0000256" key="5">
    <source>
        <dbReference type="ARBA" id="ARBA00022840"/>
    </source>
</evidence>
<evidence type="ECO:0000256" key="6">
    <source>
        <dbReference type="SAM" id="MobiDB-lite"/>
    </source>
</evidence>
<keyword evidence="9" id="KW-1185">Reference proteome</keyword>
<comment type="caution">
    <text evidence="8">The sequence shown here is derived from an EMBL/GenBank/DDBJ whole genome shotgun (WGS) entry which is preliminary data.</text>
</comment>
<accession>A0A9P9JHV6</accession>
<keyword evidence="3" id="KW-0547">Nucleotide-binding</keyword>
<dbReference type="Gene3D" id="1.10.510.10">
    <property type="entry name" value="Transferase(Phosphotransferase) domain 1"/>
    <property type="match status" value="1"/>
</dbReference>
<dbReference type="GO" id="GO:0004674">
    <property type="term" value="F:protein serine/threonine kinase activity"/>
    <property type="evidence" value="ECO:0007669"/>
    <property type="project" value="UniProtKB-EC"/>
</dbReference>
<dbReference type="Gene3D" id="2.130.10.10">
    <property type="entry name" value="YVTN repeat-like/Quinoprotein amine dehydrogenase"/>
    <property type="match status" value="1"/>
</dbReference>
<dbReference type="CDD" id="cd00180">
    <property type="entry name" value="PKc"/>
    <property type="match status" value="1"/>
</dbReference>
<evidence type="ECO:0000313" key="8">
    <source>
        <dbReference type="EMBL" id="KAH7162041.1"/>
    </source>
</evidence>
<dbReference type="EC" id="2.7.11.1" evidence="1"/>
<evidence type="ECO:0000256" key="1">
    <source>
        <dbReference type="ARBA" id="ARBA00012513"/>
    </source>
</evidence>
<dbReference type="GO" id="GO:0005524">
    <property type="term" value="F:ATP binding"/>
    <property type="evidence" value="ECO:0007669"/>
    <property type="project" value="UniProtKB-KW"/>
</dbReference>
<dbReference type="AlphaFoldDB" id="A0A9P9JHV6"/>
<evidence type="ECO:0000313" key="9">
    <source>
        <dbReference type="Proteomes" id="UP000717696"/>
    </source>
</evidence>
<dbReference type="SUPFAM" id="SSF82171">
    <property type="entry name" value="DPP6 N-terminal domain-like"/>
    <property type="match status" value="1"/>
</dbReference>
<dbReference type="OrthoDB" id="10252171at2759"/>
<evidence type="ECO:0000256" key="4">
    <source>
        <dbReference type="ARBA" id="ARBA00022777"/>
    </source>
</evidence>
<organism evidence="8 9">
    <name type="scientific">Dactylonectria estremocensis</name>
    <dbReference type="NCBI Taxonomy" id="1079267"/>
    <lineage>
        <taxon>Eukaryota</taxon>
        <taxon>Fungi</taxon>
        <taxon>Dikarya</taxon>
        <taxon>Ascomycota</taxon>
        <taxon>Pezizomycotina</taxon>
        <taxon>Sordariomycetes</taxon>
        <taxon>Hypocreomycetidae</taxon>
        <taxon>Hypocreales</taxon>
        <taxon>Nectriaceae</taxon>
        <taxon>Dactylonectria</taxon>
    </lineage>
</organism>
<dbReference type="PROSITE" id="PS50011">
    <property type="entry name" value="PROTEIN_KINASE_DOM"/>
    <property type="match status" value="1"/>
</dbReference>
<dbReference type="PROSITE" id="PS00108">
    <property type="entry name" value="PROTEIN_KINASE_ST"/>
    <property type="match status" value="1"/>
</dbReference>
<dbReference type="PANTHER" id="PTHR43671">
    <property type="entry name" value="SERINE/THREONINE-PROTEIN KINASE NEK"/>
    <property type="match status" value="1"/>
</dbReference>
<feature type="region of interest" description="Disordered" evidence="6">
    <location>
        <begin position="378"/>
        <end position="410"/>
    </location>
</feature>
<dbReference type="InterPro" id="IPR011009">
    <property type="entry name" value="Kinase-like_dom_sf"/>
</dbReference>
<feature type="compositionally biased region" description="Basic and acidic residues" evidence="6">
    <location>
        <begin position="251"/>
        <end position="268"/>
    </location>
</feature>
<feature type="domain" description="Protein kinase" evidence="7">
    <location>
        <begin position="1"/>
        <end position="251"/>
    </location>
</feature>